<feature type="domain" description="Ketoreductase" evidence="4">
    <location>
        <begin position="57"/>
        <end position="229"/>
    </location>
</feature>
<dbReference type="CDD" id="cd05233">
    <property type="entry name" value="SDR_c"/>
    <property type="match status" value="1"/>
</dbReference>
<protein>
    <submittedName>
        <fullName evidence="5">Short chain dehydrogenase</fullName>
    </submittedName>
</protein>
<dbReference type="SUPFAM" id="SSF51735">
    <property type="entry name" value="NAD(P)-binding Rossmann-fold domains"/>
    <property type="match status" value="1"/>
</dbReference>
<dbReference type="HOGENOM" id="CLU_010194_2_10_11"/>
<dbReference type="Pfam" id="PF00106">
    <property type="entry name" value="adh_short"/>
    <property type="match status" value="1"/>
</dbReference>
<dbReference type="InterPro" id="IPR020904">
    <property type="entry name" value="Sc_DH/Rdtase_CS"/>
</dbReference>
<dbReference type="PANTHER" id="PTHR44196">
    <property type="entry name" value="DEHYDROGENASE/REDUCTASE SDR FAMILY MEMBER 7B"/>
    <property type="match status" value="1"/>
</dbReference>
<evidence type="ECO:0000259" key="4">
    <source>
        <dbReference type="SMART" id="SM00822"/>
    </source>
</evidence>
<dbReference type="InterPro" id="IPR036291">
    <property type="entry name" value="NAD(P)-bd_dom_sf"/>
</dbReference>
<dbReference type="GO" id="GO:0016020">
    <property type="term" value="C:membrane"/>
    <property type="evidence" value="ECO:0007669"/>
    <property type="project" value="TreeGrafter"/>
</dbReference>
<reference evidence="5 6" key="1">
    <citation type="journal article" date="2011" name="J. Bacteriol.">
        <title>Complete genome sequence of Amycolicicoccus subflavus DQS3-9A1T, an actinomycete isolated from crude oil-polluted soil.</title>
        <authorList>
            <person name="Cai M."/>
            <person name="Chen W.M."/>
            <person name="Nie Y."/>
            <person name="Chi C.Q."/>
            <person name="Wang Y.N."/>
            <person name="Tang Y.Q."/>
            <person name="Li G.Y."/>
            <person name="Wu X.L."/>
        </authorList>
    </citation>
    <scope>NUCLEOTIDE SEQUENCE [LARGE SCALE GENOMIC DNA]</scope>
    <source>
        <strain evidence="6">DSM 45089 / DQS3-9A1</strain>
    </source>
</reference>
<evidence type="ECO:0000256" key="2">
    <source>
        <dbReference type="ARBA" id="ARBA00023002"/>
    </source>
</evidence>
<organism evidence="5 6">
    <name type="scientific">Hoyosella subflava (strain DSM 45089 / JCM 17490 / NBRC 109087 / DQS3-9A1)</name>
    <name type="common">Amycolicicoccus subflavus</name>
    <dbReference type="NCBI Taxonomy" id="443218"/>
    <lineage>
        <taxon>Bacteria</taxon>
        <taxon>Bacillati</taxon>
        <taxon>Actinomycetota</taxon>
        <taxon>Actinomycetes</taxon>
        <taxon>Mycobacteriales</taxon>
        <taxon>Hoyosellaceae</taxon>
        <taxon>Hoyosella</taxon>
    </lineage>
</organism>
<evidence type="ECO:0000256" key="1">
    <source>
        <dbReference type="ARBA" id="ARBA00006484"/>
    </source>
</evidence>
<dbReference type="KEGG" id="asd:AS9A_4559"/>
<evidence type="ECO:0000313" key="5">
    <source>
        <dbReference type="EMBL" id="AEF42991.1"/>
    </source>
</evidence>
<dbReference type="NCBIfam" id="NF006073">
    <property type="entry name" value="PRK08219.1"/>
    <property type="match status" value="1"/>
</dbReference>
<dbReference type="GO" id="GO:0016491">
    <property type="term" value="F:oxidoreductase activity"/>
    <property type="evidence" value="ECO:0007669"/>
    <property type="project" value="UniProtKB-KW"/>
</dbReference>
<dbReference type="PANTHER" id="PTHR44196:SF1">
    <property type="entry name" value="DEHYDROGENASE_REDUCTASE SDR FAMILY MEMBER 7B"/>
    <property type="match status" value="1"/>
</dbReference>
<dbReference type="STRING" id="443218.AS9A_4559"/>
<gene>
    <name evidence="5" type="ordered locus">AS9A_4559</name>
</gene>
<dbReference type="InterPro" id="IPR057326">
    <property type="entry name" value="KR_dom"/>
</dbReference>
<dbReference type="PRINTS" id="PR00080">
    <property type="entry name" value="SDRFAMILY"/>
</dbReference>
<dbReference type="Gene3D" id="3.40.50.720">
    <property type="entry name" value="NAD(P)-binding Rossmann-like Domain"/>
    <property type="match status" value="1"/>
</dbReference>
<name>F6EPE2_HOYSD</name>
<comment type="similarity">
    <text evidence="1 3">Belongs to the short-chain dehydrogenases/reductases (SDR) family.</text>
</comment>
<evidence type="ECO:0000313" key="6">
    <source>
        <dbReference type="Proteomes" id="UP000009235"/>
    </source>
</evidence>
<evidence type="ECO:0000256" key="3">
    <source>
        <dbReference type="RuleBase" id="RU000363"/>
    </source>
</evidence>
<dbReference type="InterPro" id="IPR002347">
    <property type="entry name" value="SDR_fam"/>
</dbReference>
<dbReference type="EMBL" id="CP002786">
    <property type="protein sequence ID" value="AEF42991.1"/>
    <property type="molecule type" value="Genomic_DNA"/>
</dbReference>
<proteinExistence type="inferred from homology"/>
<dbReference type="SMART" id="SM00822">
    <property type="entry name" value="PKS_KR"/>
    <property type="match status" value="1"/>
</dbReference>
<keyword evidence="2" id="KW-0560">Oxidoreductase</keyword>
<sequence>MALRATRTTLAWVGRNRIKVGFRFSNNPLDALRSCRHVEVAHIQRDDSAATSLAPMPVALITGASRGLGAAIAQELESTHSLLLGGRDAEALTPLADHLPNAQPWTVDLTDHDAVERAARQIEELDVLVHNAGFARIGSIEDTSLDTWRTTMEVNLFAVVHLTRVLLPALRRAGGHVVLINSGAGLRVNPGWSAYAASKFALRAFSDALRAEEPSLRVTSIHPGRIDTDMQRAIISAEGKDEYNPDDFLKTSTVALAVGNAIRTPRDAHPTEVMLRPATR</sequence>
<dbReference type="AlphaFoldDB" id="F6EPE2"/>
<dbReference type="eggNOG" id="COG4221">
    <property type="taxonomic scope" value="Bacteria"/>
</dbReference>
<dbReference type="PROSITE" id="PS00061">
    <property type="entry name" value="ADH_SHORT"/>
    <property type="match status" value="1"/>
</dbReference>
<accession>F6EPE2</accession>
<dbReference type="PRINTS" id="PR00081">
    <property type="entry name" value="GDHRDH"/>
</dbReference>
<keyword evidence="6" id="KW-1185">Reference proteome</keyword>
<dbReference type="Proteomes" id="UP000009235">
    <property type="component" value="Chromosome"/>
</dbReference>